<keyword evidence="2" id="KW-1185">Reference proteome</keyword>
<evidence type="ECO:0000313" key="1">
    <source>
        <dbReference type="EMBL" id="KAK3884953.1"/>
    </source>
</evidence>
<dbReference type="EMBL" id="JAWQEG010000835">
    <property type="protein sequence ID" value="KAK3884953.1"/>
    <property type="molecule type" value="Genomic_DNA"/>
</dbReference>
<dbReference type="Proteomes" id="UP001286313">
    <property type="component" value="Unassembled WGS sequence"/>
</dbReference>
<organism evidence="1 2">
    <name type="scientific">Petrolisthes cinctipes</name>
    <name type="common">Flat porcelain crab</name>
    <dbReference type="NCBI Taxonomy" id="88211"/>
    <lineage>
        <taxon>Eukaryota</taxon>
        <taxon>Metazoa</taxon>
        <taxon>Ecdysozoa</taxon>
        <taxon>Arthropoda</taxon>
        <taxon>Crustacea</taxon>
        <taxon>Multicrustacea</taxon>
        <taxon>Malacostraca</taxon>
        <taxon>Eumalacostraca</taxon>
        <taxon>Eucarida</taxon>
        <taxon>Decapoda</taxon>
        <taxon>Pleocyemata</taxon>
        <taxon>Anomura</taxon>
        <taxon>Galatheoidea</taxon>
        <taxon>Porcellanidae</taxon>
        <taxon>Petrolisthes</taxon>
    </lineage>
</organism>
<proteinExistence type="predicted"/>
<comment type="caution">
    <text evidence="1">The sequence shown here is derived from an EMBL/GenBank/DDBJ whole genome shotgun (WGS) entry which is preliminary data.</text>
</comment>
<dbReference type="AlphaFoldDB" id="A0AAE1G227"/>
<name>A0AAE1G227_PETCI</name>
<accession>A0AAE1G227</accession>
<evidence type="ECO:0000313" key="2">
    <source>
        <dbReference type="Proteomes" id="UP001286313"/>
    </source>
</evidence>
<protein>
    <submittedName>
        <fullName evidence="1">Uncharacterized protein</fullName>
    </submittedName>
</protein>
<reference evidence="1" key="1">
    <citation type="submission" date="2023-10" db="EMBL/GenBank/DDBJ databases">
        <title>Genome assemblies of two species of porcelain crab, Petrolisthes cinctipes and Petrolisthes manimaculis (Anomura: Porcellanidae).</title>
        <authorList>
            <person name="Angst P."/>
        </authorList>
    </citation>
    <scope>NUCLEOTIDE SEQUENCE</scope>
    <source>
        <strain evidence="1">PB745_01</strain>
        <tissue evidence="1">Gill</tissue>
    </source>
</reference>
<gene>
    <name evidence="1" type="ORF">Pcinc_010796</name>
</gene>
<sequence>MYPLTASFAAVGRGRRAITNWKYKNLFVSNIISSIVSSRKRSKNAHDKGSRSSDLLSEGSGTHIRTVLFNCKSSLEDVVENKLFLQQLNFEGDVLGGTLTEGHLAAHNTILDCFPPLSSSCLPSS</sequence>